<name>A0A1I6J3C1_9FLAO</name>
<proteinExistence type="predicted"/>
<gene>
    <name evidence="2" type="ORF">SAMN04488010_2243</name>
</gene>
<keyword evidence="1" id="KW-0732">Signal</keyword>
<evidence type="ECO:0000256" key="1">
    <source>
        <dbReference type="SAM" id="SignalP"/>
    </source>
</evidence>
<dbReference type="Proteomes" id="UP000199462">
    <property type="component" value="Unassembled WGS sequence"/>
</dbReference>
<reference evidence="3" key="1">
    <citation type="submission" date="2016-10" db="EMBL/GenBank/DDBJ databases">
        <authorList>
            <person name="Varghese N."/>
            <person name="Submissions S."/>
        </authorList>
    </citation>
    <scope>NUCLEOTIDE SEQUENCE [LARGE SCALE GENOMIC DNA]</scope>
    <source>
        <strain evidence="3">DSM 19891</strain>
    </source>
</reference>
<feature type="chain" id="PRO_5011561729" evidence="1">
    <location>
        <begin position="24"/>
        <end position="113"/>
    </location>
</feature>
<dbReference type="EMBL" id="FOYX01000002">
    <property type="protein sequence ID" value="SFR73522.1"/>
    <property type="molecule type" value="Genomic_DNA"/>
</dbReference>
<accession>A0A1I6J3C1</accession>
<keyword evidence="3" id="KW-1185">Reference proteome</keyword>
<dbReference type="AlphaFoldDB" id="A0A1I6J3C1"/>
<organism evidence="2 3">
    <name type="scientific">Maribacter stanieri</name>
    <dbReference type="NCBI Taxonomy" id="440514"/>
    <lineage>
        <taxon>Bacteria</taxon>
        <taxon>Pseudomonadati</taxon>
        <taxon>Bacteroidota</taxon>
        <taxon>Flavobacteriia</taxon>
        <taxon>Flavobacteriales</taxon>
        <taxon>Flavobacteriaceae</taxon>
        <taxon>Maribacter</taxon>
    </lineage>
</organism>
<protein>
    <submittedName>
        <fullName evidence="2">Uncharacterized protein</fullName>
    </submittedName>
</protein>
<sequence>MKKITILGGVLLCFIMSVSTVHAQDSPQSDVRVKQRMLLNQFESDYVLTANERVALKQARLAYQYRMKELLDSIDISEGKRRRLLQELKRNPLSEKVQAVIANHISPDKNIEQ</sequence>
<evidence type="ECO:0000313" key="2">
    <source>
        <dbReference type="EMBL" id="SFR73522.1"/>
    </source>
</evidence>
<dbReference type="RefSeq" id="WP_091903108.1">
    <property type="nucleotide sequence ID" value="NZ_FOYX01000002.1"/>
</dbReference>
<evidence type="ECO:0000313" key="3">
    <source>
        <dbReference type="Proteomes" id="UP000199462"/>
    </source>
</evidence>
<feature type="signal peptide" evidence="1">
    <location>
        <begin position="1"/>
        <end position="23"/>
    </location>
</feature>